<organism evidence="2 3">
    <name type="scientific">Sphingomonas mucosissima</name>
    <dbReference type="NCBI Taxonomy" id="370959"/>
    <lineage>
        <taxon>Bacteria</taxon>
        <taxon>Pseudomonadati</taxon>
        <taxon>Pseudomonadota</taxon>
        <taxon>Alphaproteobacteria</taxon>
        <taxon>Sphingomonadales</taxon>
        <taxon>Sphingomonadaceae</taxon>
        <taxon>Sphingomonas</taxon>
    </lineage>
</organism>
<sequence>MPIYRFHIVNDIDVPAEEGEELANLAAAHLRAIDYARDLAAMAVRQGRLDLAHRIEVEDEQGETLLTVTFGDAVDVSR</sequence>
<proteinExistence type="predicted"/>
<feature type="domain" description="DUF6894" evidence="1">
    <location>
        <begin position="4"/>
        <end position="70"/>
    </location>
</feature>
<reference evidence="2 3" key="1">
    <citation type="submission" date="2017-03" db="EMBL/GenBank/DDBJ databases">
        <title>Genome sequence of Sphingomonas mucosissima DSM 17494.</title>
        <authorList>
            <person name="Poehlein A."/>
            <person name="Wuebbeler J.H."/>
            <person name="Steinbuechel A."/>
            <person name="Daniel R."/>
        </authorList>
    </citation>
    <scope>NUCLEOTIDE SEQUENCE [LARGE SCALE GENOMIC DNA]</scope>
    <source>
        <strain evidence="2 3">DSM 17494</strain>
    </source>
</reference>
<dbReference type="Pfam" id="PF21834">
    <property type="entry name" value="DUF6894"/>
    <property type="match status" value="1"/>
</dbReference>
<evidence type="ECO:0000313" key="3">
    <source>
        <dbReference type="Proteomes" id="UP000197783"/>
    </source>
</evidence>
<dbReference type="OrthoDB" id="7476020at2"/>
<comment type="caution">
    <text evidence="2">The sequence shown here is derived from an EMBL/GenBank/DDBJ whole genome shotgun (WGS) entry which is preliminary data.</text>
</comment>
<keyword evidence="3" id="KW-1185">Reference proteome</keyword>
<dbReference type="EMBL" id="NBBJ01000001">
    <property type="protein sequence ID" value="OWK32310.1"/>
    <property type="molecule type" value="Genomic_DNA"/>
</dbReference>
<dbReference type="InterPro" id="IPR054189">
    <property type="entry name" value="DUF6894"/>
</dbReference>
<dbReference type="AlphaFoldDB" id="A0A245ZRF3"/>
<dbReference type="RefSeq" id="WP_088331844.1">
    <property type="nucleotide sequence ID" value="NZ_NBBJ01000001.1"/>
</dbReference>
<dbReference type="Proteomes" id="UP000197783">
    <property type="component" value="Unassembled WGS sequence"/>
</dbReference>
<protein>
    <recommendedName>
        <fullName evidence="1">DUF6894 domain-containing protein</fullName>
    </recommendedName>
</protein>
<evidence type="ECO:0000313" key="2">
    <source>
        <dbReference type="EMBL" id="OWK32310.1"/>
    </source>
</evidence>
<gene>
    <name evidence="2" type="ORF">SPMU_06320</name>
</gene>
<evidence type="ECO:0000259" key="1">
    <source>
        <dbReference type="Pfam" id="PF21834"/>
    </source>
</evidence>
<accession>A0A245ZRF3</accession>
<name>A0A245ZRF3_9SPHN</name>